<evidence type="ECO:0000313" key="9">
    <source>
        <dbReference type="Proteomes" id="UP000230821"/>
    </source>
</evidence>
<keyword evidence="3" id="KW-0479">Metal-binding</keyword>
<feature type="compositionally biased region" description="Polar residues" evidence="6">
    <location>
        <begin position="204"/>
        <end position="215"/>
    </location>
</feature>
<evidence type="ECO:0000256" key="1">
    <source>
        <dbReference type="ARBA" id="ARBA00001965"/>
    </source>
</evidence>
<feature type="region of interest" description="Disordered" evidence="6">
    <location>
        <begin position="195"/>
        <end position="215"/>
    </location>
</feature>
<dbReference type="GO" id="GO:0046872">
    <property type="term" value="F:metal ion binding"/>
    <property type="evidence" value="ECO:0007669"/>
    <property type="project" value="UniProtKB-KW"/>
</dbReference>
<dbReference type="NCBIfam" id="NF045767">
    <property type="entry name" value="RuberyRbr"/>
    <property type="match status" value="1"/>
</dbReference>
<evidence type="ECO:0000256" key="2">
    <source>
        <dbReference type="ARBA" id="ARBA00022448"/>
    </source>
</evidence>
<dbReference type="InterPro" id="IPR009078">
    <property type="entry name" value="Ferritin-like_SF"/>
</dbReference>
<evidence type="ECO:0000256" key="3">
    <source>
        <dbReference type="ARBA" id="ARBA00022723"/>
    </source>
</evidence>
<dbReference type="Gene3D" id="1.20.1260.10">
    <property type="match status" value="1"/>
</dbReference>
<evidence type="ECO:0000313" key="8">
    <source>
        <dbReference type="EMBL" id="PIE35897.1"/>
    </source>
</evidence>
<keyword evidence="4" id="KW-0249">Electron transport</keyword>
<dbReference type="Proteomes" id="UP000230821">
    <property type="component" value="Unassembled WGS sequence"/>
</dbReference>
<gene>
    <name evidence="8" type="ORF">CSA56_02305</name>
</gene>
<dbReference type="InterPro" id="IPR003251">
    <property type="entry name" value="Rr_diiron-bd_dom"/>
</dbReference>
<reference evidence="8 9" key="1">
    <citation type="submission" date="2017-10" db="EMBL/GenBank/DDBJ databases">
        <title>Novel microbial diversity and functional potential in the marine mammal oral microbiome.</title>
        <authorList>
            <person name="Dudek N.K."/>
            <person name="Sun C.L."/>
            <person name="Burstein D."/>
            <person name="Kantor R.S."/>
            <person name="Aliaga Goltsman D.S."/>
            <person name="Bik E.M."/>
            <person name="Thomas B.C."/>
            <person name="Banfield J.F."/>
            <person name="Relman D.A."/>
        </authorList>
    </citation>
    <scope>NUCLEOTIDE SEQUENCE [LARGE SCALE GENOMIC DNA]</scope>
    <source>
        <strain evidence="8">DOLJORAL78_47_16</strain>
    </source>
</reference>
<organism evidence="8 9">
    <name type="scientific">candidate division KSB3 bacterium</name>
    <dbReference type="NCBI Taxonomy" id="2044937"/>
    <lineage>
        <taxon>Bacteria</taxon>
        <taxon>candidate division KSB3</taxon>
    </lineage>
</organism>
<evidence type="ECO:0000256" key="6">
    <source>
        <dbReference type="SAM" id="MobiDB-lite"/>
    </source>
</evidence>
<feature type="domain" description="Ferritin-like diiron" evidence="7">
    <location>
        <begin position="3"/>
        <end position="150"/>
    </location>
</feature>
<dbReference type="GO" id="GO:0016491">
    <property type="term" value="F:oxidoreductase activity"/>
    <property type="evidence" value="ECO:0007669"/>
    <property type="project" value="InterPro"/>
</dbReference>
<dbReference type="Pfam" id="PF02915">
    <property type="entry name" value="Rubrerythrin"/>
    <property type="match status" value="1"/>
</dbReference>
<dbReference type="Pfam" id="PF21349">
    <property type="entry name" value="RUBY_RBDX"/>
    <property type="match status" value="1"/>
</dbReference>
<evidence type="ECO:0000259" key="7">
    <source>
        <dbReference type="PROSITE" id="PS50905"/>
    </source>
</evidence>
<dbReference type="PANTHER" id="PTHR43865">
    <property type="entry name" value="RUBRERYTHRIN-RELATED"/>
    <property type="match status" value="1"/>
</dbReference>
<dbReference type="CDD" id="cd01041">
    <property type="entry name" value="Rubrerythrin"/>
    <property type="match status" value="1"/>
</dbReference>
<proteinExistence type="predicted"/>
<dbReference type="Gene3D" id="2.20.28.10">
    <property type="match status" value="1"/>
</dbReference>
<comment type="cofactor">
    <cofactor evidence="1">
        <name>Fe(3+)</name>
        <dbReference type="ChEBI" id="CHEBI:29034"/>
    </cofactor>
</comment>
<dbReference type="InterPro" id="IPR009040">
    <property type="entry name" value="Ferritin-like_diiron"/>
</dbReference>
<dbReference type="SUPFAM" id="SSF47240">
    <property type="entry name" value="Ferritin-like"/>
    <property type="match status" value="1"/>
</dbReference>
<evidence type="ECO:0000256" key="4">
    <source>
        <dbReference type="ARBA" id="ARBA00022982"/>
    </source>
</evidence>
<keyword evidence="2" id="KW-0813">Transport</keyword>
<dbReference type="InterPro" id="IPR052364">
    <property type="entry name" value="Rubrerythrin"/>
</dbReference>
<keyword evidence="5" id="KW-0408">Iron</keyword>
<dbReference type="PROSITE" id="PS50905">
    <property type="entry name" value="FERRITIN_LIKE"/>
    <property type="match status" value="1"/>
</dbReference>
<name>A0A2G6KJR9_9BACT</name>
<protein>
    <submittedName>
        <fullName evidence="8">Rubrerythrin family protein</fullName>
    </submittedName>
</protein>
<dbReference type="SUPFAM" id="SSF57802">
    <property type="entry name" value="Rubredoxin-like"/>
    <property type="match status" value="1"/>
</dbReference>
<dbReference type="AlphaFoldDB" id="A0A2G6KJR9"/>
<dbReference type="PANTHER" id="PTHR43865:SF1">
    <property type="entry name" value="RUBRERYTHRIN-RELATED"/>
    <property type="match status" value="1"/>
</dbReference>
<dbReference type="EMBL" id="PDSK01000030">
    <property type="protein sequence ID" value="PIE35897.1"/>
    <property type="molecule type" value="Genomic_DNA"/>
</dbReference>
<sequence length="215" mass="24282">MTAFKESKTAENLMKAFAGESQARGRYTYYAEKAVEEGFQQIAEIFQETAYNEEMHARLYFNHLVENLGKDMVVINGADYPVALAATAENLQASAEGEHAEWTEIYPGFAKEAEEEGFSAIAKTFTRIADVEEKHEIRYNKLLENVKNASVFKKDAKIFWKCRRCGFIAESPVAPPKCPVCSHPQARSKILEMSERFQQRTDSKSSSCTPKSTVK</sequence>
<accession>A0A2G6KJR9</accession>
<dbReference type="InterPro" id="IPR048574">
    <property type="entry name" value="RUBY_RBDX"/>
</dbReference>
<evidence type="ECO:0000256" key="5">
    <source>
        <dbReference type="ARBA" id="ARBA00023004"/>
    </source>
</evidence>
<dbReference type="InterPro" id="IPR012347">
    <property type="entry name" value="Ferritin-like"/>
</dbReference>
<comment type="caution">
    <text evidence="8">The sequence shown here is derived from an EMBL/GenBank/DDBJ whole genome shotgun (WGS) entry which is preliminary data.</text>
</comment>